<accession>B4VMS5</accession>
<dbReference type="Proteomes" id="UP000003835">
    <property type="component" value="Unassembled WGS sequence"/>
</dbReference>
<reference evidence="1 2" key="1">
    <citation type="submission" date="2008-07" db="EMBL/GenBank/DDBJ databases">
        <authorList>
            <person name="Tandeau de Marsac N."/>
            <person name="Ferriera S."/>
            <person name="Johnson J."/>
            <person name="Kravitz S."/>
            <person name="Beeson K."/>
            <person name="Sutton G."/>
            <person name="Rogers Y.-H."/>
            <person name="Friedman R."/>
            <person name="Frazier M."/>
            <person name="Venter J.C."/>
        </authorList>
    </citation>
    <scope>NUCLEOTIDE SEQUENCE [LARGE SCALE GENOMIC DNA]</scope>
    <source>
        <strain evidence="1 2">PCC 7420</strain>
    </source>
</reference>
<dbReference type="STRING" id="118168.MC7420_1960"/>
<sequence length="29" mass="3086">MVRGSRGSWGCRDVPVERLGAGGAMVHFP</sequence>
<organism evidence="1 2">
    <name type="scientific">Coleofasciculus chthonoplastes PCC 7420</name>
    <dbReference type="NCBI Taxonomy" id="118168"/>
    <lineage>
        <taxon>Bacteria</taxon>
        <taxon>Bacillati</taxon>
        <taxon>Cyanobacteriota</taxon>
        <taxon>Cyanophyceae</taxon>
        <taxon>Coleofasciculales</taxon>
        <taxon>Coleofasciculaceae</taxon>
        <taxon>Coleofasciculus</taxon>
    </lineage>
</organism>
<dbReference type="HOGENOM" id="CLU_3409071_0_0_3"/>
<proteinExistence type="predicted"/>
<keyword evidence="2" id="KW-1185">Reference proteome</keyword>
<name>B4VMS5_9CYAN</name>
<protein>
    <submittedName>
        <fullName evidence="1">Uncharacterized protein</fullName>
    </submittedName>
</protein>
<dbReference type="AlphaFoldDB" id="B4VMS5"/>
<gene>
    <name evidence="1" type="ORF">MC7420_1960</name>
</gene>
<evidence type="ECO:0000313" key="1">
    <source>
        <dbReference type="EMBL" id="EDX76957.1"/>
    </source>
</evidence>
<dbReference type="EMBL" id="DS989845">
    <property type="protein sequence ID" value="EDX76957.1"/>
    <property type="molecule type" value="Genomic_DNA"/>
</dbReference>
<evidence type="ECO:0000313" key="2">
    <source>
        <dbReference type="Proteomes" id="UP000003835"/>
    </source>
</evidence>